<keyword evidence="1" id="KW-0472">Membrane</keyword>
<name>A0ABT9IGA2_9ACTN</name>
<evidence type="ECO:0000313" key="2">
    <source>
        <dbReference type="EMBL" id="MDP5184586.1"/>
    </source>
</evidence>
<feature type="transmembrane region" description="Helical" evidence="1">
    <location>
        <begin position="142"/>
        <end position="160"/>
    </location>
</feature>
<organism evidence="2 3">
    <name type="scientific">Blastococcus carthaginiensis</name>
    <dbReference type="NCBI Taxonomy" id="3050034"/>
    <lineage>
        <taxon>Bacteria</taxon>
        <taxon>Bacillati</taxon>
        <taxon>Actinomycetota</taxon>
        <taxon>Actinomycetes</taxon>
        <taxon>Geodermatophilales</taxon>
        <taxon>Geodermatophilaceae</taxon>
        <taxon>Blastococcus</taxon>
    </lineage>
</organism>
<dbReference type="EMBL" id="JASNFN010000027">
    <property type="protein sequence ID" value="MDP5184586.1"/>
    <property type="molecule type" value="Genomic_DNA"/>
</dbReference>
<sequence length="198" mass="19919">MRTPDRPLPSRAAILLVLGAATWVPSRYGVMTTWDGTWLGLDYAGWNRAVLVPLALLAAGAVMAARDAPARAATVGWSVVATGFGLSWFGVVTEFVVGGGLRGGSRDLAVAGWTTYLVGTAVTAVGALVLAAVLAGRDRATAAAAGLAAVTILAWVPLLAVGLDGLAVVDQLLVGPAWAAVGLLGRSRSPAAPLPATA</sequence>
<reference evidence="3" key="1">
    <citation type="submission" date="2023-05" db="EMBL/GenBank/DDBJ databases">
        <title>Draft genome of Pseudofrankia sp. BMG5.37.</title>
        <authorList>
            <person name="Gtari M."/>
            <person name="Ghodhbane F."/>
            <person name="Sbissi I."/>
        </authorList>
    </citation>
    <scope>NUCLEOTIDE SEQUENCE [LARGE SCALE GENOMIC DNA]</scope>
    <source>
        <strain evidence="3">BMG 814</strain>
    </source>
</reference>
<feature type="transmembrane region" description="Helical" evidence="1">
    <location>
        <begin position="113"/>
        <end position="135"/>
    </location>
</feature>
<accession>A0ABT9IGA2</accession>
<feature type="transmembrane region" description="Helical" evidence="1">
    <location>
        <begin position="45"/>
        <end position="65"/>
    </location>
</feature>
<keyword evidence="1" id="KW-0812">Transmembrane</keyword>
<proteinExistence type="predicted"/>
<dbReference type="Proteomes" id="UP001233673">
    <property type="component" value="Unassembled WGS sequence"/>
</dbReference>
<dbReference type="RefSeq" id="WP_306001144.1">
    <property type="nucleotide sequence ID" value="NZ_JASNFN010000027.1"/>
</dbReference>
<keyword evidence="1" id="KW-1133">Transmembrane helix</keyword>
<evidence type="ECO:0000256" key="1">
    <source>
        <dbReference type="SAM" id="Phobius"/>
    </source>
</evidence>
<keyword evidence="3" id="KW-1185">Reference proteome</keyword>
<evidence type="ECO:0008006" key="4">
    <source>
        <dbReference type="Google" id="ProtNLM"/>
    </source>
</evidence>
<evidence type="ECO:0000313" key="3">
    <source>
        <dbReference type="Proteomes" id="UP001233673"/>
    </source>
</evidence>
<feature type="transmembrane region" description="Helical" evidence="1">
    <location>
        <begin position="77"/>
        <end position="101"/>
    </location>
</feature>
<comment type="caution">
    <text evidence="2">The sequence shown here is derived from an EMBL/GenBank/DDBJ whole genome shotgun (WGS) entry which is preliminary data.</text>
</comment>
<gene>
    <name evidence="2" type="ORF">QOZ88_18265</name>
</gene>
<protein>
    <recommendedName>
        <fullName evidence="4">Tryptophan-rich sensory protein</fullName>
    </recommendedName>
</protein>